<dbReference type="EC" id="1.17.1.4" evidence="5"/>
<dbReference type="GO" id="GO:0005506">
    <property type="term" value="F:iron ion binding"/>
    <property type="evidence" value="ECO:0007669"/>
    <property type="project" value="InterPro"/>
</dbReference>
<reference evidence="4" key="1">
    <citation type="submission" date="2014-05" db="EMBL/GenBank/DDBJ databases">
        <authorList>
            <person name="Horn Fabian"/>
        </authorList>
    </citation>
    <scope>NUCLEOTIDE SEQUENCE</scope>
</reference>
<dbReference type="SUPFAM" id="SSF54665">
    <property type="entry name" value="CO dehydrogenase molybdoprotein N-domain-like"/>
    <property type="match status" value="1"/>
</dbReference>
<dbReference type="InterPro" id="IPR037165">
    <property type="entry name" value="AldOxase/xan_DH_Mopterin-bd_sf"/>
</dbReference>
<dbReference type="RefSeq" id="WP_044580104.1">
    <property type="nucleotide sequence ID" value="NZ_BAABDR010000029.1"/>
</dbReference>
<gene>
    <name evidence="5" type="ORF">J2Z30_005220</name>
    <name evidence="4" type="ORF">SIRAN9324</name>
</gene>
<dbReference type="Pfam" id="PF20256">
    <property type="entry name" value="MoCoBD_2"/>
    <property type="match status" value="1"/>
</dbReference>
<dbReference type="EMBL" id="JAGGLR010000014">
    <property type="protein sequence ID" value="MBP2064197.1"/>
    <property type="molecule type" value="Genomic_DNA"/>
</dbReference>
<evidence type="ECO:0000313" key="5">
    <source>
        <dbReference type="EMBL" id="MBP2064197.1"/>
    </source>
</evidence>
<dbReference type="InterPro" id="IPR016208">
    <property type="entry name" value="Ald_Oxase/xanthine_DH-like"/>
</dbReference>
<protein>
    <submittedName>
        <fullName evidence="4">Aldehyde oxidase and xanthine dehydrogenasemolybdopterin binding protein</fullName>
    </submittedName>
    <submittedName>
        <fullName evidence="5">Xanthine dehydrogenase YagR molybdenum-binding subunit</fullName>
        <ecNumber evidence="5">1.17.1.4</ecNumber>
    </submittedName>
</protein>
<proteinExistence type="predicted"/>
<dbReference type="Pfam" id="PF02738">
    <property type="entry name" value="MoCoBD_1"/>
    <property type="match status" value="1"/>
</dbReference>
<dbReference type="PANTHER" id="PTHR11908">
    <property type="entry name" value="XANTHINE DEHYDROGENASE"/>
    <property type="match status" value="1"/>
</dbReference>
<dbReference type="GO" id="GO:0004854">
    <property type="term" value="F:xanthine dehydrogenase activity"/>
    <property type="evidence" value="ECO:0007669"/>
    <property type="project" value="UniProtKB-EC"/>
</dbReference>
<keyword evidence="1" id="KW-0500">Molybdenum</keyword>
<dbReference type="AlphaFoldDB" id="A0A061A4Q2"/>
<evidence type="ECO:0000313" key="6">
    <source>
        <dbReference type="Proteomes" id="UP000756710"/>
    </source>
</evidence>
<accession>A0A061A4Q2</accession>
<organism evidence="4">
    <name type="scientific">Streptomyces iranensis</name>
    <dbReference type="NCBI Taxonomy" id="576784"/>
    <lineage>
        <taxon>Bacteria</taxon>
        <taxon>Bacillati</taxon>
        <taxon>Actinomycetota</taxon>
        <taxon>Actinomycetes</taxon>
        <taxon>Kitasatosporales</taxon>
        <taxon>Streptomycetaceae</taxon>
        <taxon>Streptomyces</taxon>
        <taxon>Streptomyces violaceusniger group</taxon>
    </lineage>
</organism>
<dbReference type="PANTHER" id="PTHR11908:SF132">
    <property type="entry name" value="ALDEHYDE OXIDASE 1-RELATED"/>
    <property type="match status" value="1"/>
</dbReference>
<dbReference type="InterPro" id="IPR046867">
    <property type="entry name" value="AldOxase/xan_DH_MoCoBD2"/>
</dbReference>
<dbReference type="InterPro" id="IPR008274">
    <property type="entry name" value="AldOxase/xan_DH_MoCoBD1"/>
</dbReference>
<name>A0A061A4Q2_9ACTN</name>
<dbReference type="Gene3D" id="3.30.365.10">
    <property type="entry name" value="Aldehyde oxidase/xanthine dehydrogenase, molybdopterin binding domain"/>
    <property type="match status" value="4"/>
</dbReference>
<evidence type="ECO:0000256" key="2">
    <source>
        <dbReference type="ARBA" id="ARBA00023002"/>
    </source>
</evidence>
<dbReference type="HOGENOM" id="CLU_001681_2_2_11"/>
<evidence type="ECO:0000256" key="1">
    <source>
        <dbReference type="ARBA" id="ARBA00022505"/>
    </source>
</evidence>
<dbReference type="Proteomes" id="UP000756710">
    <property type="component" value="Unassembled WGS sequence"/>
</dbReference>
<keyword evidence="6" id="KW-1185">Reference proteome</keyword>
<feature type="domain" description="Aldehyde oxidase/xanthine dehydrogenase a/b hammerhead" evidence="3">
    <location>
        <begin position="22"/>
        <end position="126"/>
    </location>
</feature>
<dbReference type="Gene3D" id="3.90.1170.50">
    <property type="entry name" value="Aldehyde oxidase/xanthine dehydrogenase, a/b hammerhead"/>
    <property type="match status" value="1"/>
</dbReference>
<dbReference type="SUPFAM" id="SSF56003">
    <property type="entry name" value="Molybdenum cofactor-binding domain"/>
    <property type="match status" value="1"/>
</dbReference>
<dbReference type="InterPro" id="IPR036856">
    <property type="entry name" value="Ald_Oxase/Xan_DH_a/b_sf"/>
</dbReference>
<reference evidence="5 6" key="2">
    <citation type="submission" date="2021-03" db="EMBL/GenBank/DDBJ databases">
        <title>Genomic Encyclopedia of Type Strains, Phase IV (KMG-IV): sequencing the most valuable type-strain genomes for metagenomic binning, comparative biology and taxonomic classification.</title>
        <authorList>
            <person name="Goeker M."/>
        </authorList>
    </citation>
    <scope>NUCLEOTIDE SEQUENCE [LARGE SCALE GENOMIC DNA]</scope>
    <source>
        <strain evidence="5 6">DSM 41954</strain>
    </source>
</reference>
<evidence type="ECO:0000313" key="4">
    <source>
        <dbReference type="EMBL" id="CDR17307.1"/>
    </source>
</evidence>
<sequence length="712" mass="75511">MTTLQRTVGAEVTRVEGREKVTGAALYAYEYPVPDALYAWAVQSTIPRGTVRAVDTAAALSLPGVVAVLDSRNVARLRPTDTPELAVLQSPEVAYRGQIVAAVVADTFETARQAAAAVRVEYDVDDHDAELMDGDPRVFVPETVNGGYPGHTETGDVDAALDAAPVVLDATYTTPPEHTATMEPHATIAVWDGDTLTLYNGDQGPWMTAARVAELFGLPEGAVRIVADHTGGGFGSKAIPRPPTVLAALAARAVGRPVKVAATRQQMFTMVSYRTPTIQRIRLGAERDGRLTAIWHDALQQSSTLTPYCEQTVTCTRVMYAARHRRTTHRLAQLDVPTPSWMRAPGEAPGMFALESAMDELAVELGMDPIDLRVANEPSVDPGTGHPFSSRNLVACLREGAARFGWVGRDPAPGARREGHWLLGTGVAACNYPALTWPSTATACAEPGRGFTVRIAAADIGTGARTALTQVAADELGVGIDRVTLDIGRSAYGQAPWAGGSMGLSSWGWAVAKACRALTKRLDEVSGAIPPGGLEERADTAEDVEARRAFSRHAYGAQFAEVRVDTVTGQVRVDRLLGMFAAGRVINPRTAGSQLRGGMCMGLSMALHENLETDPRFGDFANHDLATYHIAANADVRDVQAHWLEENDDELNPMGSKGIGELGIVGTAAAIANAVYHATGVRVRDLPITVERVRAGLSAGLPAGSSAGPSAR</sequence>
<evidence type="ECO:0000259" key="3">
    <source>
        <dbReference type="SMART" id="SM01008"/>
    </source>
</evidence>
<dbReference type="SMART" id="SM01008">
    <property type="entry name" value="Ald_Xan_dh_C"/>
    <property type="match status" value="1"/>
</dbReference>
<keyword evidence="2 5" id="KW-0560">Oxidoreductase</keyword>
<dbReference type="InterPro" id="IPR000674">
    <property type="entry name" value="Ald_Oxase/Xan_DH_a/b"/>
</dbReference>
<dbReference type="EMBL" id="LK022848">
    <property type="protein sequence ID" value="CDR17307.1"/>
    <property type="molecule type" value="Genomic_DNA"/>
</dbReference>
<dbReference type="Pfam" id="PF01315">
    <property type="entry name" value="Ald_Xan_dh_C"/>
    <property type="match status" value="1"/>
</dbReference>